<feature type="transmembrane region" description="Helical" evidence="1">
    <location>
        <begin position="192"/>
        <end position="209"/>
    </location>
</feature>
<dbReference type="OrthoDB" id="4409240at2"/>
<keyword evidence="3" id="KW-1185">Reference proteome</keyword>
<protein>
    <recommendedName>
        <fullName evidence="4">Cobalt transport protein</fullName>
    </recommendedName>
</protein>
<accession>L1M959</accession>
<comment type="caution">
    <text evidence="2">The sequence shown here is derived from an EMBL/GenBank/DDBJ whole genome shotgun (WGS) entry which is preliminary data.</text>
</comment>
<name>L1M959_9CORY</name>
<evidence type="ECO:0000313" key="3">
    <source>
        <dbReference type="Proteomes" id="UP000010445"/>
    </source>
</evidence>
<dbReference type="EMBL" id="AMEM01000041">
    <property type="protein sequence ID" value="EKX87747.1"/>
    <property type="molecule type" value="Genomic_DNA"/>
</dbReference>
<keyword evidence="1" id="KW-0472">Membrane</keyword>
<reference evidence="2 3" key="1">
    <citation type="submission" date="2012-05" db="EMBL/GenBank/DDBJ databases">
        <authorList>
            <person name="Weinstock G."/>
            <person name="Sodergren E."/>
            <person name="Lobos E.A."/>
            <person name="Fulton L."/>
            <person name="Fulton R."/>
            <person name="Courtney L."/>
            <person name="Fronick C."/>
            <person name="O'Laughlin M."/>
            <person name="Godfrey J."/>
            <person name="Wilson R.M."/>
            <person name="Miner T."/>
            <person name="Farmer C."/>
            <person name="Delehaunty K."/>
            <person name="Cordes M."/>
            <person name="Minx P."/>
            <person name="Tomlinson C."/>
            <person name="Chen J."/>
            <person name="Wollam A."/>
            <person name="Pepin K.H."/>
            <person name="Bhonagiri V."/>
            <person name="Zhang X."/>
            <person name="Suruliraj S."/>
            <person name="Warren W."/>
            <person name="Mitreva M."/>
            <person name="Mardis E.R."/>
            <person name="Wilson R.K."/>
        </authorList>
    </citation>
    <scope>NUCLEOTIDE SEQUENCE [LARGE SCALE GENOMIC DNA]</scope>
    <source>
        <strain evidence="2 3">F0235</strain>
    </source>
</reference>
<organism evidence="2 3">
    <name type="scientific">Corynebacterium durum F0235</name>
    <dbReference type="NCBI Taxonomy" id="1035195"/>
    <lineage>
        <taxon>Bacteria</taxon>
        <taxon>Bacillati</taxon>
        <taxon>Actinomycetota</taxon>
        <taxon>Actinomycetes</taxon>
        <taxon>Mycobacteriales</taxon>
        <taxon>Corynebacteriaceae</taxon>
        <taxon>Corynebacterium</taxon>
    </lineage>
</organism>
<feature type="transmembrane region" description="Helical" evidence="1">
    <location>
        <begin position="12"/>
        <end position="36"/>
    </location>
</feature>
<keyword evidence="1" id="KW-0812">Transmembrane</keyword>
<evidence type="ECO:0000256" key="1">
    <source>
        <dbReference type="SAM" id="Phobius"/>
    </source>
</evidence>
<evidence type="ECO:0008006" key="4">
    <source>
        <dbReference type="Google" id="ProtNLM"/>
    </source>
</evidence>
<keyword evidence="1" id="KW-1133">Transmembrane helix</keyword>
<evidence type="ECO:0000313" key="2">
    <source>
        <dbReference type="EMBL" id="EKX87747.1"/>
    </source>
</evidence>
<dbReference type="STRING" id="1035195.HMPREF9997_02524"/>
<sequence>MNPLTTLSFAASAWILILGVNNPWLSAFFLVVALLWRRVLVPTALLVLPMALSLALIHIPFGHAHLAAELALRCAALVAVALAAFSAFTVADLAKAMQATRAPANLSYILSSALRILPEGRATFEKVRYAQHLAYRRPVNPLLSTARALLPTITHLLDAGAQRAPDLEVLGVGLPGRRTVLRPVPDSATHKALRIIVPAAAIVVVIALWM</sequence>
<dbReference type="RefSeq" id="WP_006062328.1">
    <property type="nucleotide sequence ID" value="NZ_KB290824.1"/>
</dbReference>
<feature type="transmembrane region" description="Helical" evidence="1">
    <location>
        <begin position="70"/>
        <end position="91"/>
    </location>
</feature>
<dbReference type="HOGENOM" id="CLU_104976_1_0_11"/>
<dbReference type="PATRIC" id="fig|1035195.3.peg.2253"/>
<feature type="transmembrane region" description="Helical" evidence="1">
    <location>
        <begin position="43"/>
        <end position="64"/>
    </location>
</feature>
<dbReference type="Proteomes" id="UP000010445">
    <property type="component" value="Unassembled WGS sequence"/>
</dbReference>
<dbReference type="eggNOG" id="COG0619">
    <property type="taxonomic scope" value="Bacteria"/>
</dbReference>
<proteinExistence type="predicted"/>
<gene>
    <name evidence="2" type="ORF">HMPREF9997_02524</name>
</gene>
<dbReference type="AlphaFoldDB" id="L1M959"/>